<dbReference type="GO" id="GO:0045892">
    <property type="term" value="P:negative regulation of DNA-templated transcription"/>
    <property type="evidence" value="ECO:0007669"/>
    <property type="project" value="TreeGrafter"/>
</dbReference>
<feature type="domain" description="IclR-ED" evidence="1">
    <location>
        <begin position="1"/>
        <end position="112"/>
    </location>
</feature>
<accession>A0A1I2NCW7</accession>
<dbReference type="SUPFAM" id="SSF55781">
    <property type="entry name" value="GAF domain-like"/>
    <property type="match status" value="1"/>
</dbReference>
<dbReference type="Pfam" id="PF01614">
    <property type="entry name" value="IclR_C"/>
    <property type="match status" value="1"/>
</dbReference>
<dbReference type="InterPro" id="IPR029016">
    <property type="entry name" value="GAF-like_dom_sf"/>
</dbReference>
<dbReference type="GO" id="GO:0003700">
    <property type="term" value="F:DNA-binding transcription factor activity"/>
    <property type="evidence" value="ECO:0007669"/>
    <property type="project" value="TreeGrafter"/>
</dbReference>
<evidence type="ECO:0000259" key="1">
    <source>
        <dbReference type="PROSITE" id="PS51078"/>
    </source>
</evidence>
<dbReference type="PANTHER" id="PTHR30136">
    <property type="entry name" value="HELIX-TURN-HELIX TRANSCRIPTIONAL REGULATOR, ICLR FAMILY"/>
    <property type="match status" value="1"/>
</dbReference>
<evidence type="ECO:0000313" key="3">
    <source>
        <dbReference type="Proteomes" id="UP000181942"/>
    </source>
</evidence>
<name>A0A1I2NCW7_9ACTN</name>
<evidence type="ECO:0000313" key="2">
    <source>
        <dbReference type="EMBL" id="SFG00920.1"/>
    </source>
</evidence>
<dbReference type="GO" id="GO:0003677">
    <property type="term" value="F:DNA binding"/>
    <property type="evidence" value="ECO:0007669"/>
    <property type="project" value="TreeGrafter"/>
</dbReference>
<dbReference type="EMBL" id="FONR01000014">
    <property type="protein sequence ID" value="SFG00920.1"/>
    <property type="molecule type" value="Genomic_DNA"/>
</dbReference>
<dbReference type="PANTHER" id="PTHR30136:SF34">
    <property type="entry name" value="TRANSCRIPTIONAL REGULATOR"/>
    <property type="match status" value="1"/>
</dbReference>
<reference evidence="2 3" key="1">
    <citation type="submission" date="2016-10" db="EMBL/GenBank/DDBJ databases">
        <authorList>
            <person name="de Groot N.N."/>
        </authorList>
    </citation>
    <scope>NUCLEOTIDE SEQUENCE [LARGE SCALE GENOMIC DNA]</scope>
    <source>
        <strain evidence="2 3">OK461</strain>
    </source>
</reference>
<gene>
    <name evidence="2" type="ORF">SAMN02787118_114296</name>
</gene>
<proteinExistence type="predicted"/>
<dbReference type="Proteomes" id="UP000181942">
    <property type="component" value="Unassembled WGS sequence"/>
</dbReference>
<dbReference type="Gene3D" id="3.30.450.40">
    <property type="match status" value="1"/>
</dbReference>
<dbReference type="InterPro" id="IPR014757">
    <property type="entry name" value="Tscrpt_reg_IclR_C"/>
</dbReference>
<protein>
    <submittedName>
        <fullName evidence="2">Transcriptional regulator</fullName>
    </submittedName>
</protein>
<sequence>MLGGAEVRSVARVATGQITSARITPGTRLPAYATSMGRVLLADLPRAPWPERIRSLRPQALTPHALTSPEALTAAFAHAADDGFVLAEQEFEAGVRSLAYPSGTGAGAPSRR</sequence>
<dbReference type="PROSITE" id="PS51078">
    <property type="entry name" value="ICLR_ED"/>
    <property type="match status" value="1"/>
</dbReference>
<dbReference type="AlphaFoldDB" id="A0A1I2NCW7"/>
<dbReference type="InterPro" id="IPR050707">
    <property type="entry name" value="HTH_MetabolicPath_Reg"/>
</dbReference>
<organism evidence="2 3">
    <name type="scientific">Streptomyces mirabilis</name>
    <dbReference type="NCBI Taxonomy" id="68239"/>
    <lineage>
        <taxon>Bacteria</taxon>
        <taxon>Bacillati</taxon>
        <taxon>Actinomycetota</taxon>
        <taxon>Actinomycetes</taxon>
        <taxon>Kitasatosporales</taxon>
        <taxon>Streptomycetaceae</taxon>
        <taxon>Streptomyces</taxon>
    </lineage>
</organism>